<proteinExistence type="predicted"/>
<keyword evidence="2" id="KW-1185">Reference proteome</keyword>
<comment type="caution">
    <text evidence="1">The sequence shown here is derived from an EMBL/GenBank/DDBJ whole genome shotgun (WGS) entry which is preliminary data.</text>
</comment>
<dbReference type="AlphaFoldDB" id="A0A9J5ZUR0"/>
<gene>
    <name evidence="1" type="ORF">H5410_015651</name>
</gene>
<protein>
    <submittedName>
        <fullName evidence="1">Uncharacterized protein</fullName>
    </submittedName>
</protein>
<sequence>MPETTKSLSKILTSAAGFACNNTGCYLSGISTKQKDFGAHISPAKETKAILFTDKLSAMIQSYSTIYYCERWDLRLTALNMKVADMFEPGVAPNAISRMSLTLKSSLTILELLMQGQIQLKDN</sequence>
<accession>A0A9J5ZUR0</accession>
<dbReference type="EMBL" id="JACXVP010000003">
    <property type="protein sequence ID" value="KAG5615827.1"/>
    <property type="molecule type" value="Genomic_DNA"/>
</dbReference>
<evidence type="ECO:0000313" key="1">
    <source>
        <dbReference type="EMBL" id="KAG5615827.1"/>
    </source>
</evidence>
<evidence type="ECO:0000313" key="2">
    <source>
        <dbReference type="Proteomes" id="UP000824120"/>
    </source>
</evidence>
<dbReference type="Proteomes" id="UP000824120">
    <property type="component" value="Chromosome 3"/>
</dbReference>
<reference evidence="1 2" key="1">
    <citation type="submission" date="2020-09" db="EMBL/GenBank/DDBJ databases">
        <title>De no assembly of potato wild relative species, Solanum commersonii.</title>
        <authorList>
            <person name="Cho K."/>
        </authorList>
    </citation>
    <scope>NUCLEOTIDE SEQUENCE [LARGE SCALE GENOMIC DNA]</scope>
    <source>
        <strain evidence="1">LZ3.2</strain>
        <tissue evidence="1">Leaf</tissue>
    </source>
</reference>
<organism evidence="1 2">
    <name type="scientific">Solanum commersonii</name>
    <name type="common">Commerson's wild potato</name>
    <name type="synonym">Commerson's nightshade</name>
    <dbReference type="NCBI Taxonomy" id="4109"/>
    <lineage>
        <taxon>Eukaryota</taxon>
        <taxon>Viridiplantae</taxon>
        <taxon>Streptophyta</taxon>
        <taxon>Embryophyta</taxon>
        <taxon>Tracheophyta</taxon>
        <taxon>Spermatophyta</taxon>
        <taxon>Magnoliopsida</taxon>
        <taxon>eudicotyledons</taxon>
        <taxon>Gunneridae</taxon>
        <taxon>Pentapetalae</taxon>
        <taxon>asterids</taxon>
        <taxon>lamiids</taxon>
        <taxon>Solanales</taxon>
        <taxon>Solanaceae</taxon>
        <taxon>Solanoideae</taxon>
        <taxon>Solaneae</taxon>
        <taxon>Solanum</taxon>
    </lineage>
</organism>
<name>A0A9J5ZUR0_SOLCO</name>